<dbReference type="GeneID" id="92382651"/>
<evidence type="ECO:0000256" key="3">
    <source>
        <dbReference type="ARBA" id="ARBA00009905"/>
    </source>
</evidence>
<dbReference type="GO" id="GO:0046872">
    <property type="term" value="F:metal ion binding"/>
    <property type="evidence" value="ECO:0007669"/>
    <property type="project" value="UniProtKB-KW"/>
</dbReference>
<organism evidence="14 15">
    <name type="scientific">Trypanosoma equiperdum</name>
    <dbReference type="NCBI Taxonomy" id="5694"/>
    <lineage>
        <taxon>Eukaryota</taxon>
        <taxon>Discoba</taxon>
        <taxon>Euglenozoa</taxon>
        <taxon>Kinetoplastea</taxon>
        <taxon>Metakinetoplastina</taxon>
        <taxon>Trypanosomatida</taxon>
        <taxon>Trypanosomatidae</taxon>
        <taxon>Trypanosoma</taxon>
    </lineage>
</organism>
<dbReference type="GO" id="GO:0033192">
    <property type="term" value="F:calmodulin-dependent protein phosphatase activity"/>
    <property type="evidence" value="ECO:0007669"/>
    <property type="project" value="InterPro"/>
</dbReference>
<evidence type="ECO:0000256" key="9">
    <source>
        <dbReference type="ARBA" id="ARBA00023004"/>
    </source>
</evidence>
<dbReference type="InterPro" id="IPR006186">
    <property type="entry name" value="Ser/Thr-sp_prot-phosphatase"/>
</dbReference>
<feature type="domain" description="Serine/threonine specific protein phosphatases" evidence="13">
    <location>
        <begin position="163"/>
        <end position="168"/>
    </location>
</feature>
<dbReference type="PANTHER" id="PTHR45673">
    <property type="entry name" value="SERINE/THREONINE-PROTEIN PHOSPHATASE 2B CATALYTIC SUBUNIT 1-RELATED"/>
    <property type="match status" value="1"/>
</dbReference>
<keyword evidence="7" id="KW-0112">Calmodulin-binding</keyword>
<comment type="cofactor">
    <cofactor evidence="1">
        <name>Zn(2+)</name>
        <dbReference type="ChEBI" id="CHEBI:29105"/>
    </cofactor>
</comment>
<sequence length="431" mass="48060">MSSGASHHELTRGRDGLKEREYVWKKSHADESPGSNPQILPTLVLPHHLVFDNDGAPLADNIKVHFGRGWRLHVEDALNIVHRCALIMKEEPNVVRLKGSAVVCGDLHGQFHDLLTLLEVNGHPSVQQYVFLGDYVDRGDFSAEIVLLCMSFKLLYPRSFILLRGNHESRQLTSCFNFKQEIESKYSSMVYEEIMAAFDCFPLSCVVNDRFFCVHGGLSPLLTYLGEIDTVNRFSETPSTGPMCDLLWSDPMFGDDTDCATPSEELFVFNTKRGCSYNYSYEAVCRFLEANNLCTVIRGHETQPGGYKLYRHTPKGVPAVVCVFSASNYCGTYGNMAAVVAIDGDVMNIRQYMATSHDSCTPNHFNAISRMQPLAIHEAVEKWCVASHGGSSGDAKAEKVEVEKNLSEDDSSVVLREKLGDMICAMHHIVT</sequence>
<dbReference type="SMART" id="SM00156">
    <property type="entry name" value="PP2Ac"/>
    <property type="match status" value="1"/>
</dbReference>
<keyword evidence="6" id="KW-0862">Zinc</keyword>
<comment type="similarity">
    <text evidence="3">Belongs to the PPP phosphatase family. PP-2B subfamily.</text>
</comment>
<keyword evidence="9" id="KW-0408">Iron</keyword>
<keyword evidence="4" id="KW-0479">Metal-binding</keyword>
<dbReference type="InterPro" id="IPR004843">
    <property type="entry name" value="Calcineurin-like_PHP"/>
</dbReference>
<name>A0A1G4I912_TRYEQ</name>
<reference evidence="14" key="1">
    <citation type="submission" date="2016-09" db="EMBL/GenBank/DDBJ databases">
        <authorList>
            <person name="Hebert L."/>
            <person name="Moumen B."/>
        </authorList>
    </citation>
    <scope>NUCLEOTIDE SEQUENCE [LARGE SCALE GENOMIC DNA]</scope>
    <source>
        <strain evidence="14">OVI</strain>
    </source>
</reference>
<dbReference type="AlphaFoldDB" id="A0A1G4I912"/>
<dbReference type="InterPro" id="IPR043360">
    <property type="entry name" value="PP2B"/>
</dbReference>
<evidence type="ECO:0000256" key="8">
    <source>
        <dbReference type="ARBA" id="ARBA00022912"/>
    </source>
</evidence>
<evidence type="ECO:0000259" key="13">
    <source>
        <dbReference type="PROSITE" id="PS00125"/>
    </source>
</evidence>
<dbReference type="EMBL" id="CZPT02000991">
    <property type="protein sequence ID" value="SCU68482.1"/>
    <property type="molecule type" value="Genomic_DNA"/>
</dbReference>
<dbReference type="Gene3D" id="3.60.21.10">
    <property type="match status" value="1"/>
</dbReference>
<dbReference type="Proteomes" id="UP000195570">
    <property type="component" value="Unassembled WGS sequence"/>
</dbReference>
<dbReference type="SUPFAM" id="SSF56300">
    <property type="entry name" value="Metallo-dependent phosphatases"/>
    <property type="match status" value="1"/>
</dbReference>
<dbReference type="CDD" id="cd07416">
    <property type="entry name" value="MPP_PP2B"/>
    <property type="match status" value="1"/>
</dbReference>
<comment type="catalytic activity">
    <reaction evidence="11 12">
        <text>O-phospho-L-threonyl-[protein] + H2O = L-threonyl-[protein] + phosphate</text>
        <dbReference type="Rhea" id="RHEA:47004"/>
        <dbReference type="Rhea" id="RHEA-COMP:11060"/>
        <dbReference type="Rhea" id="RHEA-COMP:11605"/>
        <dbReference type="ChEBI" id="CHEBI:15377"/>
        <dbReference type="ChEBI" id="CHEBI:30013"/>
        <dbReference type="ChEBI" id="CHEBI:43474"/>
        <dbReference type="ChEBI" id="CHEBI:61977"/>
        <dbReference type="EC" id="3.1.3.16"/>
    </reaction>
</comment>
<dbReference type="GO" id="GO:0097720">
    <property type="term" value="P:calcineurin-mediated signaling"/>
    <property type="evidence" value="ECO:0007669"/>
    <property type="project" value="InterPro"/>
</dbReference>
<dbReference type="VEuPathDB" id="TriTrypDB:TEOVI_000871700"/>
<evidence type="ECO:0000256" key="6">
    <source>
        <dbReference type="ARBA" id="ARBA00022833"/>
    </source>
</evidence>
<comment type="caution">
    <text evidence="14">The sequence shown here is derived from an EMBL/GenBank/DDBJ whole genome shotgun (WGS) entry which is preliminary data.</text>
</comment>
<dbReference type="InterPro" id="IPR029052">
    <property type="entry name" value="Metallo-depent_PP-like"/>
</dbReference>
<keyword evidence="8" id="KW-0904">Protein phosphatase</keyword>
<proteinExistence type="inferred from homology"/>
<evidence type="ECO:0000313" key="14">
    <source>
        <dbReference type="EMBL" id="SCU68482.1"/>
    </source>
</evidence>
<gene>
    <name evidence="14" type="ORF">TEOVI_000871700</name>
</gene>
<dbReference type="Pfam" id="PF00149">
    <property type="entry name" value="Metallophos"/>
    <property type="match status" value="1"/>
</dbReference>
<evidence type="ECO:0000256" key="4">
    <source>
        <dbReference type="ARBA" id="ARBA00022723"/>
    </source>
</evidence>
<keyword evidence="5 12" id="KW-0378">Hydrolase</keyword>
<evidence type="ECO:0000256" key="1">
    <source>
        <dbReference type="ARBA" id="ARBA00001947"/>
    </source>
</evidence>
<dbReference type="EC" id="3.1.3.16" evidence="12"/>
<evidence type="ECO:0000256" key="2">
    <source>
        <dbReference type="ARBA" id="ARBA00001965"/>
    </source>
</evidence>
<comment type="cofactor">
    <cofactor evidence="2">
        <name>Fe(3+)</name>
        <dbReference type="ChEBI" id="CHEBI:29034"/>
    </cofactor>
</comment>
<dbReference type="GO" id="GO:0005516">
    <property type="term" value="F:calmodulin binding"/>
    <property type="evidence" value="ECO:0007669"/>
    <property type="project" value="UniProtKB-KW"/>
</dbReference>
<evidence type="ECO:0000256" key="5">
    <source>
        <dbReference type="ARBA" id="ARBA00022801"/>
    </source>
</evidence>
<keyword evidence="15" id="KW-1185">Reference proteome</keyword>
<evidence type="ECO:0000256" key="12">
    <source>
        <dbReference type="RuleBase" id="RU004273"/>
    </source>
</evidence>
<evidence type="ECO:0000256" key="10">
    <source>
        <dbReference type="ARBA" id="ARBA00047761"/>
    </source>
</evidence>
<dbReference type="PRINTS" id="PR00114">
    <property type="entry name" value="STPHPHTASE"/>
</dbReference>
<evidence type="ECO:0000256" key="7">
    <source>
        <dbReference type="ARBA" id="ARBA00022860"/>
    </source>
</evidence>
<dbReference type="InterPro" id="IPR041751">
    <property type="entry name" value="MPP_PP2B"/>
</dbReference>
<evidence type="ECO:0000256" key="11">
    <source>
        <dbReference type="ARBA" id="ARBA00048336"/>
    </source>
</evidence>
<comment type="catalytic activity">
    <reaction evidence="10">
        <text>O-phospho-L-seryl-[protein] + H2O = L-seryl-[protein] + phosphate</text>
        <dbReference type="Rhea" id="RHEA:20629"/>
        <dbReference type="Rhea" id="RHEA-COMP:9863"/>
        <dbReference type="Rhea" id="RHEA-COMP:11604"/>
        <dbReference type="ChEBI" id="CHEBI:15377"/>
        <dbReference type="ChEBI" id="CHEBI:29999"/>
        <dbReference type="ChEBI" id="CHEBI:43474"/>
        <dbReference type="ChEBI" id="CHEBI:83421"/>
        <dbReference type="EC" id="3.1.3.16"/>
    </reaction>
</comment>
<accession>A0A1G4I912</accession>
<dbReference type="PROSITE" id="PS00125">
    <property type="entry name" value="SER_THR_PHOSPHATASE"/>
    <property type="match status" value="1"/>
</dbReference>
<dbReference type="RefSeq" id="XP_067079636.1">
    <property type="nucleotide sequence ID" value="XM_067223535.1"/>
</dbReference>
<protein>
    <recommendedName>
        <fullName evidence="12">Serine/threonine-protein phosphatase</fullName>
        <ecNumber evidence="12">3.1.3.16</ecNumber>
    </recommendedName>
</protein>
<evidence type="ECO:0000313" key="15">
    <source>
        <dbReference type="Proteomes" id="UP000195570"/>
    </source>
</evidence>